<dbReference type="GO" id="GO:0030077">
    <property type="term" value="C:plasma membrane light-harvesting complex"/>
    <property type="evidence" value="ECO:0007669"/>
    <property type="project" value="InterPro"/>
</dbReference>
<dbReference type="Pfam" id="PF09557">
    <property type="entry name" value="DUF2382"/>
    <property type="match status" value="1"/>
</dbReference>
<dbReference type="Pfam" id="PF05239">
    <property type="entry name" value="PRC"/>
    <property type="match status" value="1"/>
</dbReference>
<dbReference type="InterPro" id="IPR027275">
    <property type="entry name" value="PRC-brl_dom"/>
</dbReference>
<dbReference type="AlphaFoldDB" id="A0A840PJL7"/>
<feature type="domain" description="PRC-barrel" evidence="2">
    <location>
        <begin position="7"/>
        <end position="73"/>
    </location>
</feature>
<feature type="domain" description="DUF2382" evidence="3">
    <location>
        <begin position="200"/>
        <end position="311"/>
    </location>
</feature>
<dbReference type="InterPro" id="IPR019060">
    <property type="entry name" value="DUF2382"/>
</dbReference>
<gene>
    <name evidence="4" type="ORF">HNP84_008922</name>
</gene>
<dbReference type="RefSeq" id="WP_185055989.1">
    <property type="nucleotide sequence ID" value="NZ_BAABIX010000016.1"/>
</dbReference>
<dbReference type="InterPro" id="IPR052967">
    <property type="entry name" value="Stress_Response_Assoc"/>
</dbReference>
<accession>A0A840PJL7</accession>
<feature type="region of interest" description="Disordered" evidence="1">
    <location>
        <begin position="125"/>
        <end position="150"/>
    </location>
</feature>
<dbReference type="Proteomes" id="UP000578449">
    <property type="component" value="Unassembled WGS sequence"/>
</dbReference>
<dbReference type="PANTHER" id="PTHR38463:SF1">
    <property type="entry name" value="STRESS RESPONSE PROTEIN YSNF"/>
    <property type="match status" value="1"/>
</dbReference>
<evidence type="ECO:0000256" key="1">
    <source>
        <dbReference type="SAM" id="MobiDB-lite"/>
    </source>
</evidence>
<feature type="compositionally biased region" description="Basic and acidic residues" evidence="1">
    <location>
        <begin position="303"/>
        <end position="322"/>
    </location>
</feature>
<proteinExistence type="predicted"/>
<dbReference type="PANTHER" id="PTHR38463">
    <property type="entry name" value="STRESS RESPONSE PROTEIN YSNF"/>
    <property type="match status" value="1"/>
</dbReference>
<protein>
    <submittedName>
        <fullName evidence="4">Uncharacterized protein (TIGR02271 family)</fullName>
    </submittedName>
</protein>
<reference evidence="4 5" key="1">
    <citation type="submission" date="2020-08" db="EMBL/GenBank/DDBJ databases">
        <title>Genomic Encyclopedia of Type Strains, Phase IV (KMG-IV): sequencing the most valuable type-strain genomes for metagenomic binning, comparative biology and taxonomic classification.</title>
        <authorList>
            <person name="Goeker M."/>
        </authorList>
    </citation>
    <scope>NUCLEOTIDE SEQUENCE [LARGE SCALE GENOMIC DNA]</scope>
    <source>
        <strain evidence="4 5">DSM 45615</strain>
    </source>
</reference>
<dbReference type="InterPro" id="IPR014747">
    <property type="entry name" value="Bac_photo_RC_H_C"/>
</dbReference>
<sequence length="322" mass="35011">MITQEQIPTVIHQQVYDPSGQKVGEVRHVYIDDVTGSPQWLGVRTGMFGTKETFIPTRGADIVSDHVTVSYEKSRIKDAPNVEADSAGHLSAEEERELYRYYGIGWDESWERANRPGAEGWATGAAYTGRGTETGTETGTTAGTGAGTGTGIGGAYAGRAGERLDRTDRLDAGYPDDEAYTGAAYAGAAFPGAAGAEEAITRSEEQLQVGKERYESGHVRLHKYVTTEEEQVTVPVTHEEIRVVREPIGEGDIAGPGGPEIAEAEYETTLYAERPVVSKRTVPVERVRAAKEEITENRTVTESVRKEHIRVEGDTDESGRTF</sequence>
<dbReference type="Gene3D" id="3.90.50.10">
    <property type="entry name" value="Photosynthetic Reaction Center, subunit H, domain 2"/>
    <property type="match status" value="1"/>
</dbReference>
<evidence type="ECO:0000259" key="3">
    <source>
        <dbReference type="Pfam" id="PF09557"/>
    </source>
</evidence>
<evidence type="ECO:0000313" key="4">
    <source>
        <dbReference type="EMBL" id="MBB5139159.1"/>
    </source>
</evidence>
<feature type="region of interest" description="Disordered" evidence="1">
    <location>
        <begin position="298"/>
        <end position="322"/>
    </location>
</feature>
<dbReference type="NCBIfam" id="TIGR02271">
    <property type="entry name" value="YsnF/AvaK domain"/>
    <property type="match status" value="1"/>
</dbReference>
<keyword evidence="5" id="KW-1185">Reference proteome</keyword>
<dbReference type="SUPFAM" id="SSF50346">
    <property type="entry name" value="PRC-barrel domain"/>
    <property type="match status" value="1"/>
</dbReference>
<feature type="compositionally biased region" description="Low complexity" evidence="1">
    <location>
        <begin position="125"/>
        <end position="141"/>
    </location>
</feature>
<dbReference type="InterPro" id="IPR011033">
    <property type="entry name" value="PRC_barrel-like_sf"/>
</dbReference>
<organism evidence="4 5">
    <name type="scientific">Thermocatellispora tengchongensis</name>
    <dbReference type="NCBI Taxonomy" id="1073253"/>
    <lineage>
        <taxon>Bacteria</taxon>
        <taxon>Bacillati</taxon>
        <taxon>Actinomycetota</taxon>
        <taxon>Actinomycetes</taxon>
        <taxon>Streptosporangiales</taxon>
        <taxon>Streptosporangiaceae</taxon>
        <taxon>Thermocatellispora</taxon>
    </lineage>
</organism>
<evidence type="ECO:0000313" key="5">
    <source>
        <dbReference type="Proteomes" id="UP000578449"/>
    </source>
</evidence>
<dbReference type="EMBL" id="JACHGN010000027">
    <property type="protein sequence ID" value="MBB5139159.1"/>
    <property type="molecule type" value="Genomic_DNA"/>
</dbReference>
<comment type="caution">
    <text evidence="4">The sequence shown here is derived from an EMBL/GenBank/DDBJ whole genome shotgun (WGS) entry which is preliminary data.</text>
</comment>
<evidence type="ECO:0000259" key="2">
    <source>
        <dbReference type="Pfam" id="PF05239"/>
    </source>
</evidence>
<name>A0A840PJL7_9ACTN</name>
<dbReference type="GO" id="GO:0019684">
    <property type="term" value="P:photosynthesis, light reaction"/>
    <property type="evidence" value="ECO:0007669"/>
    <property type="project" value="InterPro"/>
</dbReference>